<dbReference type="EMBL" id="CP064750">
    <property type="protein sequence ID" value="QPC66446.1"/>
    <property type="molecule type" value="Genomic_DNA"/>
</dbReference>
<dbReference type="AlphaFoldDB" id="A0A7S8HYL9"/>
<sequence length="76" mass="8386">MSLGLADWPKAEAHPSPVAWPSPGMTGRASVVSHWFKACWLILDTQSKLVTYHRSYLGKPAKIMFMSGKATQINKA</sequence>
<evidence type="ECO:0000313" key="1">
    <source>
        <dbReference type="EMBL" id="QPC66446.1"/>
    </source>
</evidence>
<gene>
    <name evidence="1" type="ORF">HYE67_008677</name>
</gene>
<name>A0A7S8HYL9_FUSCU</name>
<evidence type="ECO:0000313" key="2">
    <source>
        <dbReference type="Proteomes" id="UP000663297"/>
    </source>
</evidence>
<proteinExistence type="predicted"/>
<protein>
    <submittedName>
        <fullName evidence="1">Uncharacterized protein</fullName>
    </submittedName>
</protein>
<organism evidence="1 2">
    <name type="scientific">Fusarium culmorum</name>
    <dbReference type="NCBI Taxonomy" id="5516"/>
    <lineage>
        <taxon>Eukaryota</taxon>
        <taxon>Fungi</taxon>
        <taxon>Dikarya</taxon>
        <taxon>Ascomycota</taxon>
        <taxon>Pezizomycotina</taxon>
        <taxon>Sordariomycetes</taxon>
        <taxon>Hypocreomycetidae</taxon>
        <taxon>Hypocreales</taxon>
        <taxon>Nectriaceae</taxon>
        <taxon>Fusarium</taxon>
    </lineage>
</organism>
<accession>A0A7S8HYL9</accession>
<reference evidence="1" key="1">
    <citation type="submission" date="2020-11" db="EMBL/GenBank/DDBJ databases">
        <title>The chromosome-scale genome resource for two endophytic Fusarium species: F. culmorum and F. pseudograminearum.</title>
        <authorList>
            <person name="Yuan Z."/>
        </authorList>
    </citation>
    <scope>NUCLEOTIDE SEQUENCE</scope>
    <source>
        <strain evidence="1">Class2-1B</strain>
    </source>
</reference>
<dbReference type="Proteomes" id="UP000663297">
    <property type="component" value="Chromosome 4"/>
</dbReference>